<evidence type="ECO:0000256" key="1">
    <source>
        <dbReference type="ARBA" id="ARBA00006040"/>
    </source>
</evidence>
<dbReference type="Proteomes" id="UP000620046">
    <property type="component" value="Unassembled WGS sequence"/>
</dbReference>
<evidence type="ECO:0000256" key="4">
    <source>
        <dbReference type="ARBA" id="ARBA00022801"/>
    </source>
</evidence>
<keyword evidence="6 7" id="KW-0482">Metalloprotease</keyword>
<dbReference type="PANTHER" id="PTHR43660:SF1">
    <property type="entry name" value="DIPEPTIDYL CARBOXYPEPTIDASE"/>
    <property type="match status" value="1"/>
</dbReference>
<keyword evidence="4 7" id="KW-0378">Hydrolase</keyword>
<keyword evidence="3 7" id="KW-0479">Metal-binding</keyword>
<dbReference type="EMBL" id="BMJA01000001">
    <property type="protein sequence ID" value="GGA26046.1"/>
    <property type="molecule type" value="Genomic_DNA"/>
</dbReference>
<dbReference type="InterPro" id="IPR001567">
    <property type="entry name" value="Pept_M3A_M3B_dom"/>
</dbReference>
<evidence type="ECO:0000256" key="6">
    <source>
        <dbReference type="ARBA" id="ARBA00023049"/>
    </source>
</evidence>
<dbReference type="Gene3D" id="3.40.390.10">
    <property type="entry name" value="Collagenase (Catalytic Domain)"/>
    <property type="match status" value="1"/>
</dbReference>
<keyword evidence="9" id="KW-0121">Carboxypeptidase</keyword>
<name>A0ABQ1FQW0_9GAMM</name>
<evidence type="ECO:0000259" key="8">
    <source>
        <dbReference type="Pfam" id="PF01432"/>
    </source>
</evidence>
<reference evidence="10" key="1">
    <citation type="journal article" date="2019" name="Int. J. Syst. Evol. Microbiol.">
        <title>The Global Catalogue of Microorganisms (GCM) 10K type strain sequencing project: providing services to taxonomists for standard genome sequencing and annotation.</title>
        <authorList>
            <consortium name="The Broad Institute Genomics Platform"/>
            <consortium name="The Broad Institute Genome Sequencing Center for Infectious Disease"/>
            <person name="Wu L."/>
            <person name="Ma J."/>
        </authorList>
    </citation>
    <scope>NUCLEOTIDE SEQUENCE [LARGE SCALE GENOMIC DNA]</scope>
    <source>
        <strain evidence="10">CGMCC 1.15439</strain>
    </source>
</reference>
<organism evidence="9 10">
    <name type="scientific">Dyella nitratireducens</name>
    <dbReference type="NCBI Taxonomy" id="1849580"/>
    <lineage>
        <taxon>Bacteria</taxon>
        <taxon>Pseudomonadati</taxon>
        <taxon>Pseudomonadota</taxon>
        <taxon>Gammaproteobacteria</taxon>
        <taxon>Lysobacterales</taxon>
        <taxon>Rhodanobacteraceae</taxon>
        <taxon>Dyella</taxon>
    </lineage>
</organism>
<dbReference type="NCBIfam" id="NF007624">
    <property type="entry name" value="PRK10280.1"/>
    <property type="match status" value="1"/>
</dbReference>
<dbReference type="InterPro" id="IPR024077">
    <property type="entry name" value="Neurolysin/TOP_dom2"/>
</dbReference>
<feature type="domain" description="Peptidase M3A/M3B catalytic" evidence="8">
    <location>
        <begin position="300"/>
        <end position="753"/>
    </location>
</feature>
<sequence>MGALWLESGVFHTLASGQPSWGASMPRFRVLVIAMSVALAACSQSHNETSNALAASSSAPAKASTTAATEAPASNPFFTASTLPYQAPPFDKIKDGDYQPAIEEGMKQQLDEVEKIANNPEPPTFENTYVALEKTGVLLNRVMAVFNAITAANTDDALQKVQEEEAPKLAAHADAIHLNSKLFQRIQTVYDQRDSLKLDAESQRLIDVVYRQFVMAGAKLSDADKAKLKDYNKEDAALQAQFNNKLLAAAKNGALVVDDKSKLAGLSDEDVAAAEQAAKDRHLDGKWVLTLQNTTQQPLLQDLTDRDTRKALFEASWTRAEKGDANDTRDVIERIAQLRAQEAKLLGFPNYAAWTLQDQMAKTPETVMSFMEKLAPAAVARAKMEAADIQKQIDKDQAALKQPTFKLEPWDWEHYAEEVRKAKYDLDESQIKPYFELDNVLQNGVFYAANQLYGLTFKERKDIPVYNPDVRVFEVFDKDGKSLALAYFDYFKRDNKNGGAWMDNFVQQSKLLGTKPVIYNVANFTKPAPGQPALLSTDDVVTMFHEFGHGLHGLFADEQYPTLSGTQTARDFVEFPSQFNEHWAFDPKVFANYAKNYKTNEPMPQELVEKIKKAQLFNKGYDMTELVAAAMLDMNWHTLTADQPKQDADAFEAAALKKDGVDLSYVPPRYRSSYFLHIWSNGYSAGYYAYLWTQMLADDAFEGFKEKGGLTRENGDRFRAMILSRGNTEELAKLYKDWRGQDPSIEPMLVHRGLKQAPKQ</sequence>
<dbReference type="Pfam" id="PF01432">
    <property type="entry name" value="Peptidase_M3"/>
    <property type="match status" value="1"/>
</dbReference>
<dbReference type="InterPro" id="IPR024080">
    <property type="entry name" value="Neurolysin/TOP_N"/>
</dbReference>
<dbReference type="CDD" id="cd06456">
    <property type="entry name" value="M3A_DCP"/>
    <property type="match status" value="1"/>
</dbReference>
<evidence type="ECO:0000256" key="2">
    <source>
        <dbReference type="ARBA" id="ARBA00022670"/>
    </source>
</evidence>
<gene>
    <name evidence="9" type="primary">dcp</name>
    <name evidence="9" type="ORF">GCM10010981_13370</name>
</gene>
<dbReference type="SUPFAM" id="SSF55486">
    <property type="entry name" value="Metalloproteases ('zincins'), catalytic domain"/>
    <property type="match status" value="1"/>
</dbReference>
<evidence type="ECO:0000313" key="10">
    <source>
        <dbReference type="Proteomes" id="UP000620046"/>
    </source>
</evidence>
<comment type="caution">
    <text evidence="9">The sequence shown here is derived from an EMBL/GenBank/DDBJ whole genome shotgun (WGS) entry which is preliminary data.</text>
</comment>
<protein>
    <submittedName>
        <fullName evidence="9">Dipeptidyl carboxypeptidase II</fullName>
    </submittedName>
</protein>
<dbReference type="Gene3D" id="1.20.1050.40">
    <property type="entry name" value="Endopeptidase. Chain P, domain 1"/>
    <property type="match status" value="1"/>
</dbReference>
<keyword evidence="5 7" id="KW-0862">Zinc</keyword>
<dbReference type="InterPro" id="IPR024079">
    <property type="entry name" value="MetalloPept_cat_dom_sf"/>
</dbReference>
<dbReference type="GO" id="GO:0004180">
    <property type="term" value="F:carboxypeptidase activity"/>
    <property type="evidence" value="ECO:0007669"/>
    <property type="project" value="UniProtKB-KW"/>
</dbReference>
<evidence type="ECO:0000256" key="3">
    <source>
        <dbReference type="ARBA" id="ARBA00022723"/>
    </source>
</evidence>
<dbReference type="Gene3D" id="1.10.1370.10">
    <property type="entry name" value="Neurolysin, domain 3"/>
    <property type="match status" value="1"/>
</dbReference>
<keyword evidence="2 7" id="KW-0645">Protease</keyword>
<accession>A0ABQ1FQW0</accession>
<dbReference type="InterPro" id="IPR034005">
    <property type="entry name" value="M3A_DCP"/>
</dbReference>
<proteinExistence type="inferred from homology"/>
<evidence type="ECO:0000313" key="9">
    <source>
        <dbReference type="EMBL" id="GGA26046.1"/>
    </source>
</evidence>
<evidence type="ECO:0000256" key="7">
    <source>
        <dbReference type="RuleBase" id="RU003435"/>
    </source>
</evidence>
<dbReference type="InterPro" id="IPR045090">
    <property type="entry name" value="Pept_M3A_M3B"/>
</dbReference>
<comment type="similarity">
    <text evidence="1 7">Belongs to the peptidase M3 family.</text>
</comment>
<keyword evidence="10" id="KW-1185">Reference proteome</keyword>
<dbReference type="PANTHER" id="PTHR43660">
    <property type="entry name" value="DIPEPTIDYL CARBOXYPEPTIDASE"/>
    <property type="match status" value="1"/>
</dbReference>
<evidence type="ECO:0000256" key="5">
    <source>
        <dbReference type="ARBA" id="ARBA00022833"/>
    </source>
</evidence>
<comment type="cofactor">
    <cofactor evidence="7">
        <name>Zn(2+)</name>
        <dbReference type="ChEBI" id="CHEBI:29105"/>
    </cofactor>
    <text evidence="7">Binds 1 zinc ion.</text>
</comment>